<dbReference type="Gene3D" id="2.40.50.230">
    <property type="entry name" value="Gp5 N-terminal domain"/>
    <property type="match status" value="1"/>
</dbReference>
<accession>A0A518V515</accession>
<evidence type="ECO:0000313" key="2">
    <source>
        <dbReference type="EMBL" id="QDX92076.1"/>
    </source>
</evidence>
<keyword evidence="3" id="KW-1185">Reference proteome</keyword>
<dbReference type="Proteomes" id="UP000319432">
    <property type="component" value="Chromosome"/>
</dbReference>
<sequence>MGVSVNERVKENEIEFYNTLVDKIFSTMRVSVPGIIKKFDHETQTAEVQIALREHVQQEDLQYIWTKIDPLLDVPVVFPRGGGYVLTFPIKEDDECLVVFSDMCIDAWFTLGKLQNQIEKRRHDLSDAICIPGLWSQPRKLKDFSQNHVELRDEDRSQFIRMKPGVIDLVSPTVRVNGVNITTQERYDEWIDGGGRVDT</sequence>
<dbReference type="InterPro" id="IPR041599">
    <property type="entry name" value="Gp138_N"/>
</dbReference>
<dbReference type="EMBL" id="CP033464">
    <property type="protein sequence ID" value="QDX92076.1"/>
    <property type="molecule type" value="Genomic_DNA"/>
</dbReference>
<dbReference type="Pfam" id="PF18352">
    <property type="entry name" value="Gp138_N"/>
    <property type="match status" value="1"/>
</dbReference>
<evidence type="ECO:0000259" key="1">
    <source>
        <dbReference type="Pfam" id="PF18352"/>
    </source>
</evidence>
<feature type="domain" description="Phage protein Gp138 N-terminal" evidence="1">
    <location>
        <begin position="32"/>
        <end position="133"/>
    </location>
</feature>
<gene>
    <name evidence="2" type="ORF">EEL30_06650</name>
</gene>
<reference evidence="2 3" key="1">
    <citation type="submission" date="2018-11" db="EMBL/GenBank/DDBJ databases">
        <title>Phylogenetic determinants of toxin gene distribution in genomes of Brevibacillus laterosporus.</title>
        <authorList>
            <person name="Glare T.R."/>
            <person name="Durrant A."/>
            <person name="Berry C."/>
            <person name="Palma L."/>
            <person name="Ormskirk M."/>
            <person name="Cox M.O."/>
        </authorList>
    </citation>
    <scope>NUCLEOTIDE SEQUENCE [LARGE SCALE GENOMIC DNA]</scope>
    <source>
        <strain evidence="2 3">1821L</strain>
    </source>
</reference>
<organism evidence="2 3">
    <name type="scientific">Brevibacillus laterosporus</name>
    <name type="common">Bacillus laterosporus</name>
    <dbReference type="NCBI Taxonomy" id="1465"/>
    <lineage>
        <taxon>Bacteria</taxon>
        <taxon>Bacillati</taxon>
        <taxon>Bacillota</taxon>
        <taxon>Bacilli</taxon>
        <taxon>Bacillales</taxon>
        <taxon>Paenibacillaceae</taxon>
        <taxon>Brevibacillus</taxon>
    </lineage>
</organism>
<dbReference type="InterPro" id="IPR037026">
    <property type="entry name" value="Vgr_OB-fold_dom_sf"/>
</dbReference>
<name>A0A518V515_BRELA</name>
<dbReference type="OrthoDB" id="1903830at2"/>
<dbReference type="AlphaFoldDB" id="A0A518V515"/>
<protein>
    <recommendedName>
        <fullName evidence="1">Phage protein Gp138 N-terminal domain-containing protein</fullName>
    </recommendedName>
</protein>
<evidence type="ECO:0000313" key="3">
    <source>
        <dbReference type="Proteomes" id="UP000319432"/>
    </source>
</evidence>
<proteinExistence type="predicted"/>